<protein>
    <recommendedName>
        <fullName evidence="3">DUF1292 domain-containing protein</fullName>
    </recommendedName>
</protein>
<reference evidence="1 2" key="1">
    <citation type="submission" date="2010-08" db="EMBL/GenBank/DDBJ databases">
        <title>Complete sequence of Clostridium cellulovorans 743B.</title>
        <authorList>
            <consortium name="US DOE Joint Genome Institute"/>
            <person name="Lucas S."/>
            <person name="Copeland A."/>
            <person name="Lapidus A."/>
            <person name="Cheng J.-F."/>
            <person name="Bruce D."/>
            <person name="Goodwin L."/>
            <person name="Pitluck S."/>
            <person name="Chertkov O."/>
            <person name="Detter J.C."/>
            <person name="Han C."/>
            <person name="Tapia R."/>
            <person name="Land M."/>
            <person name="Hauser L."/>
            <person name="Chang Y.-J."/>
            <person name="Jeffries C."/>
            <person name="Kyrpides N."/>
            <person name="Ivanova N."/>
            <person name="Mikhailova N."/>
            <person name="Hemme C.L."/>
            <person name="Woyke T."/>
        </authorList>
    </citation>
    <scope>NUCLEOTIDE SEQUENCE [LARGE SCALE GENOMIC DNA]</scope>
    <source>
        <strain evidence="2">ATCC 35296 / DSM 3052 / OCM 3 / 743B</strain>
    </source>
</reference>
<dbReference type="OrthoDB" id="1957780at2"/>
<evidence type="ECO:0000313" key="2">
    <source>
        <dbReference type="Proteomes" id="UP000002730"/>
    </source>
</evidence>
<dbReference type="EMBL" id="CP002160">
    <property type="protein sequence ID" value="ADL51429.1"/>
    <property type="molecule type" value="Genomic_DNA"/>
</dbReference>
<dbReference type="Pfam" id="PF06949">
    <property type="entry name" value="DUF1292"/>
    <property type="match status" value="1"/>
</dbReference>
<accession>D9SKD3</accession>
<proteinExistence type="predicted"/>
<dbReference type="AlphaFoldDB" id="D9SKD3"/>
<sequence>MNDEIKKDNGCNCHEDTCDCGGHEENHECNCAGHDEGHQCGCGEDHDHEEGLFVTLEDENGNEIQCEVVEGFVFEDNEFALVQNPDDGSMYLFKVVGDDEDGELVVPEEEEFNRAIAYYESLLGSDE</sequence>
<dbReference type="RefSeq" id="WP_010077359.1">
    <property type="nucleotide sequence ID" value="NC_014393.1"/>
</dbReference>
<evidence type="ECO:0008006" key="3">
    <source>
        <dbReference type="Google" id="ProtNLM"/>
    </source>
</evidence>
<dbReference type="Proteomes" id="UP000002730">
    <property type="component" value="Chromosome"/>
</dbReference>
<evidence type="ECO:0000313" key="1">
    <source>
        <dbReference type="EMBL" id="ADL51429.1"/>
    </source>
</evidence>
<dbReference type="InterPro" id="IPR009711">
    <property type="entry name" value="UPF0473"/>
</dbReference>
<keyword evidence="2" id="KW-1185">Reference proteome</keyword>
<dbReference type="KEGG" id="ccb:Clocel_1685"/>
<dbReference type="eggNOG" id="ENOG5033G4K">
    <property type="taxonomic scope" value="Bacteria"/>
</dbReference>
<organism evidence="1 2">
    <name type="scientific">Clostridium cellulovorans (strain ATCC 35296 / DSM 3052 / OCM 3 / 743B)</name>
    <dbReference type="NCBI Taxonomy" id="573061"/>
    <lineage>
        <taxon>Bacteria</taxon>
        <taxon>Bacillati</taxon>
        <taxon>Bacillota</taxon>
        <taxon>Clostridia</taxon>
        <taxon>Eubacteriales</taxon>
        <taxon>Clostridiaceae</taxon>
        <taxon>Clostridium</taxon>
    </lineage>
</organism>
<name>D9SKD3_CLOC7</name>
<dbReference type="STRING" id="573061.Clocel_1685"/>
<gene>
    <name evidence="1" type="ordered locus">Clocel_1685</name>
</gene>
<dbReference type="HOGENOM" id="CLU_146610_6_0_9"/>